<evidence type="ECO:0000313" key="2">
    <source>
        <dbReference type="Proteomes" id="UP000249619"/>
    </source>
</evidence>
<reference evidence="2" key="1">
    <citation type="submission" date="2018-05" db="EMBL/GenBank/DDBJ databases">
        <title>Draft genome sequence of Stemphylium lycopersici strain CIDEFI 213.</title>
        <authorList>
            <person name="Medina R."/>
            <person name="Franco M.E.E."/>
            <person name="Lucentini C.G."/>
            <person name="Saparrat M.C.N."/>
            <person name="Balatti P.A."/>
        </authorList>
    </citation>
    <scope>NUCLEOTIDE SEQUENCE [LARGE SCALE GENOMIC DNA]</scope>
    <source>
        <strain evidence="2">CIDEFI 213</strain>
    </source>
</reference>
<keyword evidence="2" id="KW-1185">Reference proteome</keyword>
<dbReference type="AlphaFoldDB" id="A0A364NFJ6"/>
<protein>
    <recommendedName>
        <fullName evidence="3">Ankyrin repeat-containing protein</fullName>
    </recommendedName>
</protein>
<dbReference type="SUPFAM" id="SSF48403">
    <property type="entry name" value="Ankyrin repeat"/>
    <property type="match status" value="1"/>
</dbReference>
<accession>A0A364NFJ6</accession>
<name>A0A364NFJ6_STELY</name>
<evidence type="ECO:0008006" key="3">
    <source>
        <dbReference type="Google" id="ProtNLM"/>
    </source>
</evidence>
<proteinExistence type="predicted"/>
<dbReference type="EMBL" id="QGDH01000006">
    <property type="protein sequence ID" value="RAR16036.1"/>
    <property type="molecule type" value="Genomic_DNA"/>
</dbReference>
<dbReference type="Proteomes" id="UP000249619">
    <property type="component" value="Unassembled WGS sequence"/>
</dbReference>
<sequence>MELMDLPPEVISTILQQLISTGGVSTAWQARGICQLFREEIKKLLLQSEPQGTFDSDPSIRPHKLYVHGNHVMTPGAQALLLRLMPQFLHAKVNNPRGFDNALPNCIMGMYRGVCGVLGHEAVLSALLTSTPVSNIVKHLDPDWFAALGTGSDIHSQITAAIALHRADYVQMLLPQLGSHSEKHLVFGSPLINAIKLKNLDIVEKIVKYLQRFHFTESDGKILLTDSTMAFPIHEAIHTAICYNSHEILGQLAKLMYTRFRPAAPADFNDWIWLVARNSNYKVLKSLYNIEVQPQWKLSLSAVTELCKTENYKMIHFALVHGKYNHSHRSSRWHPFHVAVRNGIDAAKAVFDTDNHDVNEAVKCDFYEKWDEPVTALDVAIYRDDTVTMRWLLEKGAEYQRRFPPAWMSGRVYNCIRRQAIEDSRKNKMLPSFGQYQAMSVEAQMGFTFEVVE</sequence>
<gene>
    <name evidence="1" type="ORF">DDE83_000611</name>
</gene>
<dbReference type="InterPro" id="IPR036770">
    <property type="entry name" value="Ankyrin_rpt-contain_sf"/>
</dbReference>
<evidence type="ECO:0000313" key="1">
    <source>
        <dbReference type="EMBL" id="RAR16036.1"/>
    </source>
</evidence>
<comment type="caution">
    <text evidence="1">The sequence shown here is derived from an EMBL/GenBank/DDBJ whole genome shotgun (WGS) entry which is preliminary data.</text>
</comment>
<dbReference type="Gene3D" id="1.25.40.20">
    <property type="entry name" value="Ankyrin repeat-containing domain"/>
    <property type="match status" value="1"/>
</dbReference>
<organism evidence="1 2">
    <name type="scientific">Stemphylium lycopersici</name>
    <name type="common">Tomato gray leaf spot disease fungus</name>
    <name type="synonym">Thyrospora lycopersici</name>
    <dbReference type="NCBI Taxonomy" id="183478"/>
    <lineage>
        <taxon>Eukaryota</taxon>
        <taxon>Fungi</taxon>
        <taxon>Dikarya</taxon>
        <taxon>Ascomycota</taxon>
        <taxon>Pezizomycotina</taxon>
        <taxon>Dothideomycetes</taxon>
        <taxon>Pleosporomycetidae</taxon>
        <taxon>Pleosporales</taxon>
        <taxon>Pleosporineae</taxon>
        <taxon>Pleosporaceae</taxon>
        <taxon>Stemphylium</taxon>
    </lineage>
</organism>